<sequence length="266" mass="28893">MFAKAIGNAVKGLKGILKVGVQAVAHGHLGGMMSLAMGGDYFSGFAAGAVGSAIGHYALKGLERVGANNFWKAAGTITAGSLSGGIGSVIAGGKFWDGFRNGAISTSLNHVMHMIQEKIHHYFEKKKDAFNYAQEKSILLDMGDGYVLEREVSGFALENGDYIVLDPSDNTRTESKNPITIKNGESYVKFEGEFYKIKSQFHTHPSGMKYAPGRIGVSKNDLSLMFNRFKGASMSILYRGNEWILSAGNQFNKYGFNYSLKNNGTW</sequence>
<protein>
    <submittedName>
        <fullName evidence="1">Uncharacterized protein</fullName>
    </submittedName>
</protein>
<dbReference type="Proteomes" id="UP000663920">
    <property type="component" value="Chromosome"/>
</dbReference>
<accession>A0A975CPX9</accession>
<evidence type="ECO:0000313" key="2">
    <source>
        <dbReference type="Proteomes" id="UP000663920"/>
    </source>
</evidence>
<gene>
    <name evidence="1" type="ORF">J3359_03430</name>
</gene>
<name>A0A975CPX9_9FLAO</name>
<dbReference type="EMBL" id="CP071869">
    <property type="protein sequence ID" value="QTE23344.1"/>
    <property type="molecule type" value="Genomic_DNA"/>
</dbReference>
<dbReference type="RefSeq" id="WP_208079355.1">
    <property type="nucleotide sequence ID" value="NZ_CP071869.1"/>
</dbReference>
<keyword evidence="2" id="KW-1185">Reference proteome</keyword>
<organism evidence="1 2">
    <name type="scientific">Polaribacter cellanae</name>
    <dbReference type="NCBI Taxonomy" id="2818493"/>
    <lineage>
        <taxon>Bacteria</taxon>
        <taxon>Pseudomonadati</taxon>
        <taxon>Bacteroidota</taxon>
        <taxon>Flavobacteriia</taxon>
        <taxon>Flavobacteriales</taxon>
        <taxon>Flavobacteriaceae</taxon>
    </lineage>
</organism>
<evidence type="ECO:0000313" key="1">
    <source>
        <dbReference type="EMBL" id="QTE23344.1"/>
    </source>
</evidence>
<dbReference type="AlphaFoldDB" id="A0A975CPX9"/>
<proteinExistence type="predicted"/>
<reference evidence="1 2" key="1">
    <citation type="submission" date="2021-03" db="EMBL/GenBank/DDBJ databases">
        <title>Complete genome of Polaribacter_sp.SM13.</title>
        <authorList>
            <person name="Jeong S.W."/>
            <person name="Bae J.W."/>
        </authorList>
    </citation>
    <scope>NUCLEOTIDE SEQUENCE [LARGE SCALE GENOMIC DNA]</scope>
    <source>
        <strain evidence="1 2">SM13</strain>
    </source>
</reference>
<dbReference type="KEGG" id="pcea:J3359_03430"/>